<dbReference type="Gene3D" id="3.40.30.10">
    <property type="entry name" value="Glutaredoxin"/>
    <property type="match status" value="1"/>
</dbReference>
<evidence type="ECO:0000313" key="2">
    <source>
        <dbReference type="Proteomes" id="UP000215506"/>
    </source>
</evidence>
<gene>
    <name evidence="1" type="ORF">B7C42_00728</name>
</gene>
<comment type="caution">
    <text evidence="1">The sequence shown here is derived from an EMBL/GenBank/DDBJ whole genome shotgun (WGS) entry which is preliminary data.</text>
</comment>
<protein>
    <submittedName>
        <fullName evidence="1">Uncharacterized protein</fullName>
    </submittedName>
</protein>
<dbReference type="Proteomes" id="UP000215506">
    <property type="component" value="Unassembled WGS sequence"/>
</dbReference>
<dbReference type="CDD" id="cd02970">
    <property type="entry name" value="PRX_like2"/>
    <property type="match status" value="1"/>
</dbReference>
<organism evidence="1 2">
    <name type="scientific">Nocardia cerradoensis</name>
    <dbReference type="NCBI Taxonomy" id="85688"/>
    <lineage>
        <taxon>Bacteria</taxon>
        <taxon>Bacillati</taxon>
        <taxon>Actinomycetota</taxon>
        <taxon>Actinomycetes</taxon>
        <taxon>Mycobacteriales</taxon>
        <taxon>Nocardiaceae</taxon>
        <taxon>Nocardia</taxon>
    </lineage>
</organism>
<evidence type="ECO:0000313" key="1">
    <source>
        <dbReference type="EMBL" id="OXR47603.1"/>
    </source>
</evidence>
<dbReference type="RefSeq" id="WP_094024347.1">
    <property type="nucleotide sequence ID" value="NZ_NGAF01000001.1"/>
</dbReference>
<dbReference type="Pfam" id="PF13911">
    <property type="entry name" value="AhpC-TSA_2"/>
    <property type="match status" value="1"/>
</dbReference>
<dbReference type="InterPro" id="IPR032801">
    <property type="entry name" value="PXL2A/B/C"/>
</dbReference>
<dbReference type="AlphaFoldDB" id="A0A231HF56"/>
<proteinExistence type="predicted"/>
<name>A0A231HF56_9NOCA</name>
<dbReference type="EMBL" id="NGAF01000001">
    <property type="protein sequence ID" value="OXR47603.1"/>
    <property type="molecule type" value="Genomic_DNA"/>
</dbReference>
<dbReference type="SUPFAM" id="SSF52833">
    <property type="entry name" value="Thioredoxin-like"/>
    <property type="match status" value="1"/>
</dbReference>
<dbReference type="InterPro" id="IPR036249">
    <property type="entry name" value="Thioredoxin-like_sf"/>
</dbReference>
<reference evidence="1 2" key="1">
    <citation type="submission" date="2017-07" db="EMBL/GenBank/DDBJ databases">
        <title>First draft Genome Sequence of Nocardia cerradoensis isolated from human infection.</title>
        <authorList>
            <person name="Carrasco G."/>
        </authorList>
    </citation>
    <scope>NUCLEOTIDE SEQUENCE [LARGE SCALE GENOMIC DNA]</scope>
    <source>
        <strain evidence="1 2">CNM20130759</strain>
    </source>
</reference>
<sequence length="184" mass="19582">MSAPTTIASRTLTAVTGEPIPVPDPDRLIHLQFRRFAGCPICHRHLRTFVTRHAEIAAAGIREIAVFHSAAAELTGYAADLPFDLIADPDKTLYREFGVESAPRALLHPRAWPGIALAIGSAVGPMARGEQPTPRGTPQGGRLGLPADFLIAADGSIAAASYGSHADDQWSVDELLSYAAELRP</sequence>
<accession>A0A231HF56</accession>
<keyword evidence="2" id="KW-1185">Reference proteome</keyword>